<dbReference type="Gene3D" id="1.25.40.390">
    <property type="match status" value="1"/>
</dbReference>
<sequence>MKKIYILLGSLLFITACSTDLDQSPPNIASSDSLTDYEGVLNAAYYYQLGSVTPMAVMGEFRADNAVMDEAPYTEFDEYDNGLTAMEDQFFGPFYTALYKSILSTNSVIENSTNETHIGEAKFLRALSYFKLVQVFGDTTVNLSSSPSLEDTSILVRTPANEVYNDVIIPDLLDAIAALDASIVDGRASKYAAQGLLGKVYVTMGDFISAEPHLEAVVNGAAGAGISLKANYNEIFGAVNEVENSEIIFATQISSSIIDEYSPATDFWNWYVGDDPKADLPVDPDLIAAFEAVAGEITNPTSDPLRPDGGDLRRRTIIKTNEVLGIDPVTEEEIVVAEEEVLTISKFPKEGGLGAEHDWIELRLADIILLYAETLNENGAPASTVLPLLDDIRTRAGLNSLTGTQTTQAGVRQAILDERRLELAFEGQRWFDLVRTGTVDAEMGLTINSDYYLFPVPVSEVLATRGVITQNSGY</sequence>
<dbReference type="PROSITE" id="PS51257">
    <property type="entry name" value="PROKAR_LIPOPROTEIN"/>
    <property type="match status" value="1"/>
</dbReference>
<comment type="caution">
    <text evidence="9">The sequence shown here is derived from an EMBL/GenBank/DDBJ whole genome shotgun (WGS) entry which is preliminary data.</text>
</comment>
<keyword evidence="4" id="KW-0472">Membrane</keyword>
<dbReference type="InterPro" id="IPR033985">
    <property type="entry name" value="SusD-like_N"/>
</dbReference>
<keyword evidence="3 6" id="KW-0732">Signal</keyword>
<dbReference type="SUPFAM" id="SSF48452">
    <property type="entry name" value="TPR-like"/>
    <property type="match status" value="1"/>
</dbReference>
<evidence type="ECO:0000313" key="9">
    <source>
        <dbReference type="EMBL" id="MBF8149799.1"/>
    </source>
</evidence>
<name>A0ABS0EHB8_9FLAO</name>
<proteinExistence type="inferred from homology"/>
<dbReference type="Proteomes" id="UP000611215">
    <property type="component" value="Unassembled WGS sequence"/>
</dbReference>
<evidence type="ECO:0000256" key="5">
    <source>
        <dbReference type="ARBA" id="ARBA00023237"/>
    </source>
</evidence>
<evidence type="ECO:0000256" key="2">
    <source>
        <dbReference type="ARBA" id="ARBA00006275"/>
    </source>
</evidence>
<keyword evidence="5" id="KW-0998">Cell outer membrane</keyword>
<dbReference type="Pfam" id="PF14322">
    <property type="entry name" value="SusD-like_3"/>
    <property type="match status" value="1"/>
</dbReference>
<dbReference type="InterPro" id="IPR011990">
    <property type="entry name" value="TPR-like_helical_dom_sf"/>
</dbReference>
<evidence type="ECO:0000256" key="4">
    <source>
        <dbReference type="ARBA" id="ARBA00023136"/>
    </source>
</evidence>
<keyword evidence="10" id="KW-1185">Reference proteome</keyword>
<evidence type="ECO:0000256" key="6">
    <source>
        <dbReference type="SAM" id="SignalP"/>
    </source>
</evidence>
<organism evidence="9 10">
    <name type="scientific">Winogradskyella marina</name>
    <dbReference type="NCBI Taxonomy" id="2785530"/>
    <lineage>
        <taxon>Bacteria</taxon>
        <taxon>Pseudomonadati</taxon>
        <taxon>Bacteroidota</taxon>
        <taxon>Flavobacteriia</taxon>
        <taxon>Flavobacteriales</taxon>
        <taxon>Flavobacteriaceae</taxon>
        <taxon>Winogradskyella</taxon>
    </lineage>
</organism>
<dbReference type="RefSeq" id="WP_195871075.1">
    <property type="nucleotide sequence ID" value="NZ_JADOET010000005.1"/>
</dbReference>
<protein>
    <submittedName>
        <fullName evidence="9">RagB/SusD family nutrient uptake outer membrane protein</fullName>
    </submittedName>
</protein>
<comment type="similarity">
    <text evidence="2">Belongs to the SusD family.</text>
</comment>
<feature type="domain" description="SusD-like N-terminal" evidence="8">
    <location>
        <begin position="30"/>
        <end position="201"/>
    </location>
</feature>
<evidence type="ECO:0000259" key="8">
    <source>
        <dbReference type="Pfam" id="PF14322"/>
    </source>
</evidence>
<feature type="signal peptide" evidence="6">
    <location>
        <begin position="1"/>
        <end position="18"/>
    </location>
</feature>
<evidence type="ECO:0000256" key="3">
    <source>
        <dbReference type="ARBA" id="ARBA00022729"/>
    </source>
</evidence>
<dbReference type="InterPro" id="IPR012944">
    <property type="entry name" value="SusD_RagB_dom"/>
</dbReference>
<evidence type="ECO:0000256" key="1">
    <source>
        <dbReference type="ARBA" id="ARBA00004442"/>
    </source>
</evidence>
<dbReference type="EMBL" id="JADOET010000005">
    <property type="protein sequence ID" value="MBF8149799.1"/>
    <property type="molecule type" value="Genomic_DNA"/>
</dbReference>
<reference evidence="9 10" key="1">
    <citation type="submission" date="2020-11" db="EMBL/GenBank/DDBJ databases">
        <title>Winogradskyella marina sp. nov., isolated from marine sediment.</title>
        <authorList>
            <person name="Bo J."/>
            <person name="Wang S."/>
            <person name="Song X."/>
            <person name="Du Z."/>
        </authorList>
    </citation>
    <scope>NUCLEOTIDE SEQUENCE [LARGE SCALE GENOMIC DNA]</scope>
    <source>
        <strain evidence="9 10">F6397</strain>
    </source>
</reference>
<gene>
    <name evidence="9" type="ORF">ITJ86_07800</name>
</gene>
<comment type="subcellular location">
    <subcellularLocation>
        <location evidence="1">Cell outer membrane</location>
    </subcellularLocation>
</comment>
<evidence type="ECO:0000259" key="7">
    <source>
        <dbReference type="Pfam" id="PF07980"/>
    </source>
</evidence>
<evidence type="ECO:0000313" key="10">
    <source>
        <dbReference type="Proteomes" id="UP000611215"/>
    </source>
</evidence>
<dbReference type="Pfam" id="PF07980">
    <property type="entry name" value="SusD_RagB"/>
    <property type="match status" value="1"/>
</dbReference>
<accession>A0ABS0EHB8</accession>
<feature type="chain" id="PRO_5046030207" evidence="6">
    <location>
        <begin position="19"/>
        <end position="474"/>
    </location>
</feature>
<feature type="domain" description="RagB/SusD" evidence="7">
    <location>
        <begin position="351"/>
        <end position="442"/>
    </location>
</feature>